<feature type="compositionally biased region" description="Basic and acidic residues" evidence="1">
    <location>
        <begin position="378"/>
        <end position="399"/>
    </location>
</feature>
<feature type="compositionally biased region" description="Pro residues" evidence="1">
    <location>
        <begin position="309"/>
        <end position="321"/>
    </location>
</feature>
<feature type="compositionally biased region" description="Basic and acidic residues" evidence="1">
    <location>
        <begin position="218"/>
        <end position="233"/>
    </location>
</feature>
<protein>
    <submittedName>
        <fullName evidence="2">Uncharacterized protein</fullName>
    </submittedName>
</protein>
<feature type="compositionally biased region" description="Basic residues" evidence="1">
    <location>
        <begin position="284"/>
        <end position="296"/>
    </location>
</feature>
<dbReference type="GeneID" id="38779003"/>
<evidence type="ECO:0000256" key="1">
    <source>
        <dbReference type="SAM" id="MobiDB-lite"/>
    </source>
</evidence>
<dbReference type="Proteomes" id="UP000287166">
    <property type="component" value="Unassembled WGS sequence"/>
</dbReference>
<dbReference type="STRING" id="139825.A0A401GIS7"/>
<evidence type="ECO:0000313" key="2">
    <source>
        <dbReference type="EMBL" id="GBE82086.1"/>
    </source>
</evidence>
<accession>A0A401GIS7</accession>
<feature type="compositionally biased region" description="Acidic residues" evidence="1">
    <location>
        <begin position="85"/>
        <end position="108"/>
    </location>
</feature>
<keyword evidence="3" id="KW-1185">Reference proteome</keyword>
<feature type="compositionally biased region" description="Acidic residues" evidence="1">
    <location>
        <begin position="158"/>
        <end position="168"/>
    </location>
</feature>
<dbReference type="AlphaFoldDB" id="A0A401GIS7"/>
<gene>
    <name evidence="2" type="ORF">SCP_0404650</name>
</gene>
<feature type="region of interest" description="Disordered" evidence="1">
    <location>
        <begin position="365"/>
        <end position="399"/>
    </location>
</feature>
<organism evidence="2 3">
    <name type="scientific">Sparassis crispa</name>
    <dbReference type="NCBI Taxonomy" id="139825"/>
    <lineage>
        <taxon>Eukaryota</taxon>
        <taxon>Fungi</taxon>
        <taxon>Dikarya</taxon>
        <taxon>Basidiomycota</taxon>
        <taxon>Agaricomycotina</taxon>
        <taxon>Agaricomycetes</taxon>
        <taxon>Polyporales</taxon>
        <taxon>Sparassidaceae</taxon>
        <taxon>Sparassis</taxon>
    </lineage>
</organism>
<dbReference type="InParanoid" id="A0A401GIS7"/>
<dbReference type="RefSeq" id="XP_027612999.1">
    <property type="nucleotide sequence ID" value="XM_027757198.1"/>
</dbReference>
<feature type="compositionally biased region" description="Low complexity" evidence="1">
    <location>
        <begin position="297"/>
        <end position="308"/>
    </location>
</feature>
<proteinExistence type="predicted"/>
<dbReference type="EMBL" id="BFAD01000004">
    <property type="protein sequence ID" value="GBE82086.1"/>
    <property type="molecule type" value="Genomic_DNA"/>
</dbReference>
<feature type="region of interest" description="Disordered" evidence="1">
    <location>
        <begin position="272"/>
        <end position="348"/>
    </location>
</feature>
<feature type="compositionally biased region" description="Basic and acidic residues" evidence="1">
    <location>
        <begin position="56"/>
        <end position="69"/>
    </location>
</feature>
<name>A0A401GIS7_9APHY</name>
<reference evidence="2 3" key="1">
    <citation type="journal article" date="2018" name="Sci. Rep.">
        <title>Genome sequence of the cauliflower mushroom Sparassis crispa (Hanabiratake) and its association with beneficial usage.</title>
        <authorList>
            <person name="Kiyama R."/>
            <person name="Furutani Y."/>
            <person name="Kawaguchi K."/>
            <person name="Nakanishi T."/>
        </authorList>
    </citation>
    <scope>NUCLEOTIDE SEQUENCE [LARGE SCALE GENOMIC DNA]</scope>
</reference>
<feature type="region of interest" description="Disordered" evidence="1">
    <location>
        <begin position="1"/>
        <end position="252"/>
    </location>
</feature>
<evidence type="ECO:0000313" key="3">
    <source>
        <dbReference type="Proteomes" id="UP000287166"/>
    </source>
</evidence>
<comment type="caution">
    <text evidence="2">The sequence shown here is derived from an EMBL/GenBank/DDBJ whole genome shotgun (WGS) entry which is preliminary data.</text>
</comment>
<dbReference type="OrthoDB" id="3362703at2759"/>
<sequence length="460" mass="49869">MSLRIRISKPGHSTAQVRAATVSSHSRQTHLQAAAEPSRHHKHAKRRIDSDEDVEGPERVPSEEPEAKKPRLNRAKTAESQPSADEGESEVDIEGTPDDADADVDVDVESQIKDARLLPRPSPLPVRGSSTKRGASSKSRAKGEKPAHRRSKRVPVWSDDEDEDEEYAELPQAVDDVDDDFAPEPVHRTSKRGAVTGKSREGKAGAGLKGGRGRSKKSKEGKGVVIMKDERKLPPTASSGTPGAGASTKRALIKDNEAQSLVLGAVDAQVDEHLKVKEPTPPPPKKRKLPTIKKNKPATGTTPSTPATTKPPAPLPAPSPAADPTGGQATDNNLNVGVGAGGRRPPMINTADVDLRDSSVYAQLFAKTGGSTPNSGLNRKEKEEERRKELNRMRDAARAKRAEEAKHCFDLQAAHEKIQRFEEKLRARRSTAVFPNILGAAFMTPQERARKGTNEERKER</sequence>
<feature type="compositionally biased region" description="Polar residues" evidence="1">
    <location>
        <begin position="11"/>
        <end position="31"/>
    </location>
</feature>